<sequence length="356" mass="40809">MNALERVEIRFGRAFDFLPSIYRLTNDERLARHFLELTPGYRPAGELAEWVRTTKKKLPGTILEKMSLYFDWKAPLGMRISPVMSEDSFESVHVLLQRIALVSPKDMIKDFLLIGLGPRSVGYDEGIVDRILEDQKEALVFLAEKAVLTSQQKAVMLEFISDPEKMKEDYLHLLQWYEEHVYSTAPYDEKSLKESLEYLQRNLSARGNEYLLKLTDNLHYEELDEDRKILLVLSYFIENAQGGIFHPRAESDVFIVGFNFVSSVLERDSVSIASRRYGALSNPSRIRLLNALFGKRLTGYELSRAMKLSNAELTEAFSALVACGLVKTFRLNDRIIFTADRDEVIEMLTCVLDGPS</sequence>
<proteinExistence type="predicted"/>
<dbReference type="SUPFAM" id="SSF46785">
    <property type="entry name" value="Winged helix' DNA-binding domain"/>
    <property type="match status" value="1"/>
</dbReference>
<dbReference type="InterPro" id="IPR001845">
    <property type="entry name" value="HTH_ArsR_DNA-bd_dom"/>
</dbReference>
<comment type="caution">
    <text evidence="2">The sequence shown here is derived from an EMBL/GenBank/DDBJ whole genome shotgun (WGS) entry which is preliminary data.</text>
</comment>
<name>A0A7C1CUF8_9BACT</name>
<evidence type="ECO:0000313" key="2">
    <source>
        <dbReference type="EMBL" id="HDP76610.1"/>
    </source>
</evidence>
<dbReference type="InterPro" id="IPR036390">
    <property type="entry name" value="WH_DNA-bd_sf"/>
</dbReference>
<organism evidence="2">
    <name type="scientific">Mesotoga infera</name>
    <dbReference type="NCBI Taxonomy" id="1236046"/>
    <lineage>
        <taxon>Bacteria</taxon>
        <taxon>Thermotogati</taxon>
        <taxon>Thermotogota</taxon>
        <taxon>Thermotogae</taxon>
        <taxon>Kosmotogales</taxon>
        <taxon>Kosmotogaceae</taxon>
        <taxon>Mesotoga</taxon>
    </lineage>
</organism>
<dbReference type="PROSITE" id="PS50987">
    <property type="entry name" value="HTH_ARSR_2"/>
    <property type="match status" value="1"/>
</dbReference>
<dbReference type="Gene3D" id="1.10.10.10">
    <property type="entry name" value="Winged helix-like DNA-binding domain superfamily/Winged helix DNA-binding domain"/>
    <property type="match status" value="1"/>
</dbReference>
<evidence type="ECO:0000259" key="1">
    <source>
        <dbReference type="PROSITE" id="PS50987"/>
    </source>
</evidence>
<reference evidence="2" key="1">
    <citation type="journal article" date="2020" name="mSystems">
        <title>Genome- and Community-Level Interaction Insights into Carbon Utilization and Element Cycling Functions of Hydrothermarchaeota in Hydrothermal Sediment.</title>
        <authorList>
            <person name="Zhou Z."/>
            <person name="Liu Y."/>
            <person name="Xu W."/>
            <person name="Pan J."/>
            <person name="Luo Z.H."/>
            <person name="Li M."/>
        </authorList>
    </citation>
    <scope>NUCLEOTIDE SEQUENCE [LARGE SCALE GENOMIC DNA]</scope>
    <source>
        <strain evidence="2">SpSt-1179</strain>
    </source>
</reference>
<feature type="domain" description="HTH arsR-type" evidence="1">
    <location>
        <begin position="265"/>
        <end position="356"/>
    </location>
</feature>
<dbReference type="InterPro" id="IPR036388">
    <property type="entry name" value="WH-like_DNA-bd_sf"/>
</dbReference>
<dbReference type="Proteomes" id="UP000886198">
    <property type="component" value="Unassembled WGS sequence"/>
</dbReference>
<accession>A0A7C1CUF8</accession>
<protein>
    <submittedName>
        <fullName evidence="2">ArsR family transcriptional regulator</fullName>
    </submittedName>
</protein>
<dbReference type="EMBL" id="DSBT01000007">
    <property type="protein sequence ID" value="HDP76610.1"/>
    <property type="molecule type" value="Genomic_DNA"/>
</dbReference>
<dbReference type="AlphaFoldDB" id="A0A7C1CUF8"/>
<dbReference type="GO" id="GO:0003700">
    <property type="term" value="F:DNA-binding transcription factor activity"/>
    <property type="evidence" value="ECO:0007669"/>
    <property type="project" value="InterPro"/>
</dbReference>
<dbReference type="CDD" id="cd00090">
    <property type="entry name" value="HTH_ARSR"/>
    <property type="match status" value="1"/>
</dbReference>
<dbReference type="InterPro" id="IPR011991">
    <property type="entry name" value="ArsR-like_HTH"/>
</dbReference>
<gene>
    <name evidence="2" type="ORF">ENN47_00195</name>
</gene>